<evidence type="ECO:0000313" key="3">
    <source>
        <dbReference type="Proteomes" id="UP000261032"/>
    </source>
</evidence>
<evidence type="ECO:0000256" key="1">
    <source>
        <dbReference type="SAM" id="Phobius"/>
    </source>
</evidence>
<comment type="caution">
    <text evidence="2">The sequence shown here is derived from an EMBL/GenBank/DDBJ whole genome shotgun (WGS) entry which is preliminary data.</text>
</comment>
<keyword evidence="1" id="KW-0472">Membrane</keyword>
<evidence type="ECO:0000313" key="2">
    <source>
        <dbReference type="EMBL" id="RGD76049.1"/>
    </source>
</evidence>
<dbReference type="EMBL" id="QUSL01000086">
    <property type="protein sequence ID" value="RGD76049.1"/>
    <property type="molecule type" value="Genomic_DNA"/>
</dbReference>
<reference evidence="2 3" key="1">
    <citation type="submission" date="2018-08" db="EMBL/GenBank/DDBJ databases">
        <title>A genome reference for cultivated species of the human gut microbiota.</title>
        <authorList>
            <person name="Zou Y."/>
            <person name="Xue W."/>
            <person name="Luo G."/>
        </authorList>
    </citation>
    <scope>NUCLEOTIDE SEQUENCE [LARGE SCALE GENOMIC DNA]</scope>
    <source>
        <strain evidence="2 3">OM06-4</strain>
    </source>
</reference>
<dbReference type="Proteomes" id="UP000261032">
    <property type="component" value="Unassembled WGS sequence"/>
</dbReference>
<feature type="transmembrane region" description="Helical" evidence="1">
    <location>
        <begin position="20"/>
        <end position="43"/>
    </location>
</feature>
<gene>
    <name evidence="2" type="ORF">DXB93_19230</name>
</gene>
<keyword evidence="1" id="KW-1133">Transmembrane helix</keyword>
<name>A0A3E3E4C6_9FIRM</name>
<sequence>MINMFEVYKFESLSKDDKPTVILIILIGILIFIILCWLMFLYISALKGKAKKLGINHKEQITKVIRKIKKQH</sequence>
<organism evidence="2 3">
    <name type="scientific">Thomasclavelia ramosa</name>
    <dbReference type="NCBI Taxonomy" id="1547"/>
    <lineage>
        <taxon>Bacteria</taxon>
        <taxon>Bacillati</taxon>
        <taxon>Bacillota</taxon>
        <taxon>Erysipelotrichia</taxon>
        <taxon>Erysipelotrichales</taxon>
        <taxon>Coprobacillaceae</taxon>
        <taxon>Thomasclavelia</taxon>
    </lineage>
</organism>
<dbReference type="AlphaFoldDB" id="A0A3E3E4C6"/>
<keyword evidence="1" id="KW-0812">Transmembrane</keyword>
<protein>
    <submittedName>
        <fullName evidence="2">Uncharacterized protein</fullName>
    </submittedName>
</protein>
<proteinExistence type="predicted"/>
<accession>A0A3E3E4C6</accession>